<dbReference type="InterPro" id="IPR044926">
    <property type="entry name" value="RGS_subdomain_2"/>
</dbReference>
<dbReference type="EMBL" id="CAJVPP010000462">
    <property type="protein sequence ID" value="CAG8485153.1"/>
    <property type="molecule type" value="Genomic_DNA"/>
</dbReference>
<feature type="transmembrane region" description="Helical" evidence="3">
    <location>
        <begin position="99"/>
        <end position="115"/>
    </location>
</feature>
<gene>
    <name evidence="6" type="ORF">FMOSSE_LOCUS3231</name>
</gene>
<dbReference type="Gene3D" id="1.10.167.10">
    <property type="entry name" value="Regulator of G-protein Signalling 4, domain 2"/>
    <property type="match status" value="1"/>
</dbReference>
<dbReference type="SMART" id="SM00315">
    <property type="entry name" value="RGS"/>
    <property type="match status" value="1"/>
</dbReference>
<comment type="similarity">
    <text evidence="1">Belongs to the sorting nexin family.</text>
</comment>
<dbReference type="SMART" id="SM00313">
    <property type="entry name" value="PXA"/>
    <property type="match status" value="1"/>
</dbReference>
<feature type="domain" description="PXA" evidence="5">
    <location>
        <begin position="178"/>
        <end position="353"/>
    </location>
</feature>
<organism evidence="6 7">
    <name type="scientific">Funneliformis mosseae</name>
    <name type="common">Endomycorrhizal fungus</name>
    <name type="synonym">Glomus mosseae</name>
    <dbReference type="NCBI Taxonomy" id="27381"/>
    <lineage>
        <taxon>Eukaryota</taxon>
        <taxon>Fungi</taxon>
        <taxon>Fungi incertae sedis</taxon>
        <taxon>Mucoromycota</taxon>
        <taxon>Glomeromycotina</taxon>
        <taxon>Glomeromycetes</taxon>
        <taxon>Glomerales</taxon>
        <taxon>Glomeraceae</taxon>
        <taxon>Funneliformis</taxon>
    </lineage>
</organism>
<proteinExistence type="inferred from homology"/>
<dbReference type="AlphaFoldDB" id="A0A9N8WI21"/>
<protein>
    <submittedName>
        <fullName evidence="6">13505_t:CDS:1</fullName>
    </submittedName>
</protein>
<dbReference type="InterPro" id="IPR016137">
    <property type="entry name" value="RGS"/>
</dbReference>
<dbReference type="InterPro" id="IPR036305">
    <property type="entry name" value="RGS_sf"/>
</dbReference>
<feature type="compositionally biased region" description="Low complexity" evidence="2">
    <location>
        <begin position="688"/>
        <end position="699"/>
    </location>
</feature>
<dbReference type="PROSITE" id="PS50132">
    <property type="entry name" value="RGS"/>
    <property type="match status" value="1"/>
</dbReference>
<dbReference type="CDD" id="cd06093">
    <property type="entry name" value="PX_domain"/>
    <property type="match status" value="1"/>
</dbReference>
<dbReference type="Pfam" id="PF02194">
    <property type="entry name" value="PXA"/>
    <property type="match status" value="1"/>
</dbReference>
<dbReference type="Pfam" id="PF00615">
    <property type="entry name" value="RGS"/>
    <property type="match status" value="1"/>
</dbReference>
<evidence type="ECO:0000256" key="3">
    <source>
        <dbReference type="SAM" id="Phobius"/>
    </source>
</evidence>
<reference evidence="6" key="1">
    <citation type="submission" date="2021-06" db="EMBL/GenBank/DDBJ databases">
        <authorList>
            <person name="Kallberg Y."/>
            <person name="Tangrot J."/>
            <person name="Rosling A."/>
        </authorList>
    </citation>
    <scope>NUCLEOTIDE SEQUENCE</scope>
    <source>
        <strain evidence="6">87-6 pot B 2015</strain>
    </source>
</reference>
<feature type="region of interest" description="Disordered" evidence="2">
    <location>
        <begin position="924"/>
        <end position="964"/>
    </location>
</feature>
<feature type="compositionally biased region" description="Polar residues" evidence="2">
    <location>
        <begin position="941"/>
        <end position="964"/>
    </location>
</feature>
<dbReference type="Pfam" id="PF00787">
    <property type="entry name" value="PX"/>
    <property type="match status" value="1"/>
</dbReference>
<name>A0A9N8WI21_FUNMO</name>
<feature type="compositionally biased region" description="Low complexity" evidence="2">
    <location>
        <begin position="928"/>
        <end position="939"/>
    </location>
</feature>
<comment type="caution">
    <text evidence="6">The sequence shown here is derived from an EMBL/GenBank/DDBJ whole genome shotgun (WGS) entry which is preliminary data.</text>
</comment>
<dbReference type="InterPro" id="IPR036871">
    <property type="entry name" value="PX_dom_sf"/>
</dbReference>
<dbReference type="PANTHER" id="PTHR22775">
    <property type="entry name" value="SORTING NEXIN"/>
    <property type="match status" value="1"/>
</dbReference>
<sequence length="1172" mass="132717">MISETPSVHVEQTSKVVNHQECEFNTMIEVNNLQKKPEQINHENDSSSQEQSNETKTQPLTSIQQEKTTIISENVIQPMTPSDTGPVELFKYIFSSTPRMLFVLYLLILFTWSYLQRSPLILLSLGVAFGYFLRANTVTNEVKEKIVMVKETNMSRSLSSVELLKSAEKVKSTDLTITPKIDKALNKAFKYITRDIIEFYYDPMNPNKDTEFSIQVQNSMNVMAMNLALCFQNLDKVELGIMSSFAISNTFIVHLREYRKFIATNKSLSDYCRQNESSVLAQSTDRKSQAQILRSVSHLVLARLLPSSEVHSCILMAFLSELWANQIFQTTLDTVCDPDWINCTIVEYLTDISPIDAIDDEDANLFHELANSIEAAELAEKLKHPSDSSDFIDLTPAIPHEVPIENRSPNLSNGSSKIQTNQSLIESPTSSQLNSFMDSKTEINDEPTEFVTKITENVSLPDAPNRPTLSSNKSTYLQKILNKPEVFAEFMAFLEERKKANLLRFWLQADSFRKIATDEVNIKLIQEDALGIFKTYFGETATYPVNVVEEGLIRQCASEISKSPSSHCFAMVEEYVFDTLERDYFDDFIQYMKTQGEDMSFLIEHKPVQKDILPPEDKSSFLSGALVAEKFFRRFNTVDNSVLSPEGINTSEHLKVPRRSRSWSNDIYDETLEDLNENILDNSDAKSTKSSQSTKSATSERSYEVDDTTESDRESISDQPKIPMMDLTGVRIKMTDVSESPNKYIYSTKSLGYMIEVEQPGSTGWIMTRSYADFEKLHQSLVQTFPKAEKVTMPRLMLKKNQEACKALERYLNILLSDVMLCESEALQKFMKRDGLPKEKLEKTTNKITKGLSILSVPKSMSMVNLVGSSRNQHNRTSSSFEESFSPKKSSELFSRSESTALRKISDLLPRISTDFSRFSDEINGKNSSSSMTSVTRPSIETINSTWGSSRTGTPTTATSESDSSSIVMVDAPSNRSSIVDKLENSYDVALESDNANFISKRRARPNKQLTGQDIDLLIDTVFAIVEEIFDLSVKSQWHLRKTVLSVLREVVRRSYTEAIKASFLMYINTLSTEEKVTSIIENFMNSFWPNGIWSGQSTLRSEEEKLKTKEEAKKLLLQKAIPSSIKQVMGNENSRIMVGKLVDGFLAEKEVIRGMDVNILESILKLIIAKN</sequence>
<evidence type="ECO:0000313" key="7">
    <source>
        <dbReference type="Proteomes" id="UP000789375"/>
    </source>
</evidence>
<evidence type="ECO:0000256" key="1">
    <source>
        <dbReference type="ARBA" id="ARBA00010883"/>
    </source>
</evidence>
<dbReference type="SUPFAM" id="SSF48097">
    <property type="entry name" value="Regulator of G-protein signaling, RGS"/>
    <property type="match status" value="1"/>
</dbReference>
<dbReference type="PANTHER" id="PTHR22775:SF3">
    <property type="entry name" value="SORTING NEXIN-13"/>
    <property type="match status" value="1"/>
</dbReference>
<dbReference type="Pfam" id="PF08628">
    <property type="entry name" value="Nexin_C"/>
    <property type="match status" value="1"/>
</dbReference>
<dbReference type="InterPro" id="IPR001683">
    <property type="entry name" value="PX_dom"/>
</dbReference>
<accession>A0A9N8WI21</accession>
<evidence type="ECO:0000313" key="6">
    <source>
        <dbReference type="EMBL" id="CAG8485153.1"/>
    </source>
</evidence>
<dbReference type="Proteomes" id="UP000789375">
    <property type="component" value="Unassembled WGS sequence"/>
</dbReference>
<dbReference type="GO" id="GO:0035091">
    <property type="term" value="F:phosphatidylinositol binding"/>
    <property type="evidence" value="ECO:0007669"/>
    <property type="project" value="InterPro"/>
</dbReference>
<feature type="domain" description="RGS" evidence="4">
    <location>
        <begin position="476"/>
        <end position="590"/>
    </location>
</feature>
<keyword evidence="3" id="KW-0472">Membrane</keyword>
<keyword evidence="7" id="KW-1185">Reference proteome</keyword>
<dbReference type="InterPro" id="IPR003114">
    <property type="entry name" value="Phox_assoc"/>
</dbReference>
<dbReference type="InterPro" id="IPR013937">
    <property type="entry name" value="Sorting_nexin_C"/>
</dbReference>
<evidence type="ECO:0000259" key="5">
    <source>
        <dbReference type="PROSITE" id="PS51207"/>
    </source>
</evidence>
<feature type="region of interest" description="Disordered" evidence="2">
    <location>
        <begin position="39"/>
        <end position="63"/>
    </location>
</feature>
<dbReference type="Gene3D" id="3.30.1520.10">
    <property type="entry name" value="Phox-like domain"/>
    <property type="match status" value="1"/>
</dbReference>
<feature type="region of interest" description="Disordered" evidence="2">
    <location>
        <begin position="683"/>
        <end position="722"/>
    </location>
</feature>
<keyword evidence="3" id="KW-1133">Transmembrane helix</keyword>
<evidence type="ECO:0000259" key="4">
    <source>
        <dbReference type="PROSITE" id="PS50132"/>
    </source>
</evidence>
<keyword evidence="3" id="KW-0812">Transmembrane</keyword>
<evidence type="ECO:0000256" key="2">
    <source>
        <dbReference type="SAM" id="MobiDB-lite"/>
    </source>
</evidence>
<dbReference type="PROSITE" id="PS51207">
    <property type="entry name" value="PXA"/>
    <property type="match status" value="1"/>
</dbReference>
<dbReference type="SUPFAM" id="SSF64268">
    <property type="entry name" value="PX domain"/>
    <property type="match status" value="1"/>
</dbReference>